<evidence type="ECO:0000313" key="6">
    <source>
        <dbReference type="EMBL" id="KOY32528.1"/>
    </source>
</evidence>
<keyword evidence="4" id="KW-0804">Transcription</keyword>
<reference evidence="11 16" key="4">
    <citation type="submission" date="2019-08" db="EMBL/GenBank/DDBJ databases">
        <title>Emerging of two pre-pandemic pathogenic O4:KUT lineages of Vibrio parahaemolyticus in coastal eastern China.</title>
        <authorList>
            <person name="Yu H."/>
        </authorList>
    </citation>
    <scope>NUCLEOTIDE SEQUENCE [LARGE SCALE GENOMIC DNA]</scope>
    <source>
        <strain evidence="11 16">HZ17-383</strain>
    </source>
</reference>
<evidence type="ECO:0000256" key="3">
    <source>
        <dbReference type="ARBA" id="ARBA00023125"/>
    </source>
</evidence>
<keyword evidence="3" id="KW-0238">DNA-binding</keyword>
<evidence type="ECO:0000313" key="17">
    <source>
        <dbReference type="Proteomes" id="UP000518904"/>
    </source>
</evidence>
<reference evidence="10 15" key="3">
    <citation type="journal article" date="2017" name="Appl. Environ. Microbiol.">
        <title>Parallel evolution of two clades of a major Atlantic endemic Vibrio parahaemolyticus pathogen lineage by independent acquisition of related pathogenicity islands.</title>
        <authorList>
            <person name="Xu F."/>
            <person name="Gonzalez-Escalona N."/>
            <person name="Drees K.P."/>
            <person name="Sebra R.P."/>
            <person name="Cooper V.S."/>
            <person name="Jones S.H."/>
            <person name="Whistler C.A."/>
        </authorList>
    </citation>
    <scope>NUCLEOTIDE SEQUENCE [LARGE SCALE GENOMIC DNA]</scope>
    <source>
        <strain evidence="10 15">MAVP-3</strain>
    </source>
</reference>
<dbReference type="SUPFAM" id="SSF46785">
    <property type="entry name" value="Winged helix' DNA-binding domain"/>
    <property type="match status" value="1"/>
</dbReference>
<evidence type="ECO:0000313" key="16">
    <source>
        <dbReference type="Proteomes" id="UP000321504"/>
    </source>
</evidence>
<evidence type="ECO:0000313" key="15">
    <source>
        <dbReference type="Proteomes" id="UP000214596"/>
    </source>
</evidence>
<gene>
    <name evidence="6" type="ORF">ACX05_09975</name>
    <name evidence="9" type="ORF">AKG60_13585</name>
    <name evidence="10" type="ORF">CA163_02325</name>
    <name evidence="11" type="ORF">FVP01_02765</name>
    <name evidence="8" type="ORF">HKB16_32455</name>
    <name evidence="7" type="ORF">HKB21_10135</name>
    <name evidence="12" type="ORF">O1Q84_17790</name>
</gene>
<keyword evidence="2" id="KW-0805">Transcription regulation</keyword>
<evidence type="ECO:0000313" key="9">
    <source>
        <dbReference type="EMBL" id="OQJ99048.1"/>
    </source>
</evidence>
<evidence type="ECO:0000256" key="4">
    <source>
        <dbReference type="ARBA" id="ARBA00023163"/>
    </source>
</evidence>
<dbReference type="SUPFAM" id="SSF53850">
    <property type="entry name" value="Periplasmic binding protein-like II"/>
    <property type="match status" value="1"/>
</dbReference>
<sequence>MKANKRTIDVKYLRTFSHVARHRSFTAAAESLYLTQPAVSQHIKKLECTIGAEVFDRKDGFNLTKHGQILLSYTDRTMSLYDQLFDELAQVDMFDRYSIAISDSFAPELVAKVISSFRVYNDVELAITSYSDMNCVDKDNHDLVFAIGDTTSVEGRVFPLNREQYILACDCAVKPEECYPERIVFCNTLTRRDAEVLLDSSGVDISKVKHWLTTSSSRLMINELQAANTFVICPSWTLGDYKCSQYPLSKYIEMYVWCNDSAAKKIDQERLRSLITETFRLTSKGVVGRPPTGRLLTSCEVM</sequence>
<dbReference type="PROSITE" id="PS50931">
    <property type="entry name" value="HTH_LYSR"/>
    <property type="match status" value="1"/>
</dbReference>
<evidence type="ECO:0000256" key="2">
    <source>
        <dbReference type="ARBA" id="ARBA00023015"/>
    </source>
</evidence>
<dbReference type="Proteomes" id="UP000037697">
    <property type="component" value="Unassembled WGS sequence"/>
</dbReference>
<dbReference type="PANTHER" id="PTHR30126">
    <property type="entry name" value="HTH-TYPE TRANSCRIPTIONAL REGULATOR"/>
    <property type="match status" value="1"/>
</dbReference>
<evidence type="ECO:0000313" key="12">
    <source>
        <dbReference type="EMBL" id="WAT92856.1"/>
    </source>
</evidence>
<reference evidence="12" key="6">
    <citation type="submission" date="2022-12" db="EMBL/GenBank/DDBJ databases">
        <title>Vibrio parahaemolyticus become highly virulent by producing novel Tc toxins.</title>
        <authorList>
            <person name="Yang F."/>
            <person name="You Y."/>
            <person name="Lai Q."/>
            <person name="Xu L."/>
            <person name="Li F."/>
        </authorList>
    </citation>
    <scope>NUCLEOTIDE SEQUENCE</scope>
    <source>
        <strain evidence="12">Vp-HL-202005</strain>
    </source>
</reference>
<dbReference type="OrthoDB" id="5723059at2"/>
<evidence type="ECO:0000256" key="1">
    <source>
        <dbReference type="ARBA" id="ARBA00009437"/>
    </source>
</evidence>
<evidence type="ECO:0000313" key="14">
    <source>
        <dbReference type="Proteomes" id="UP000191946"/>
    </source>
</evidence>
<dbReference type="Proteomes" id="UP000555836">
    <property type="component" value="Unassembled WGS sequence"/>
</dbReference>
<dbReference type="EMBL" id="NIXT01000061">
    <property type="protein sequence ID" value="OXE34439.1"/>
    <property type="molecule type" value="Genomic_DNA"/>
</dbReference>
<feature type="domain" description="HTH lysR-type" evidence="5">
    <location>
        <begin position="8"/>
        <end position="64"/>
    </location>
</feature>
<dbReference type="Proteomes" id="UP000214596">
    <property type="component" value="Unassembled WGS sequence"/>
</dbReference>
<dbReference type="EMBL" id="CP114195">
    <property type="protein sequence ID" value="WAT92856.1"/>
    <property type="molecule type" value="Genomic_DNA"/>
</dbReference>
<dbReference type="Pfam" id="PF00126">
    <property type="entry name" value="HTH_1"/>
    <property type="match status" value="1"/>
</dbReference>
<dbReference type="EMBL" id="LIRS01000067">
    <property type="protein sequence ID" value="KOY32528.1"/>
    <property type="molecule type" value="Genomic_DNA"/>
</dbReference>
<dbReference type="EMBL" id="JABCLB010002723">
    <property type="protein sequence ID" value="NMU87561.1"/>
    <property type="molecule type" value="Genomic_DNA"/>
</dbReference>
<dbReference type="AlphaFoldDB" id="A0A072HZ17"/>
<dbReference type="GO" id="GO:0003700">
    <property type="term" value="F:DNA-binding transcription factor activity"/>
    <property type="evidence" value="ECO:0007669"/>
    <property type="project" value="InterPro"/>
</dbReference>
<proteinExistence type="inferred from homology"/>
<reference evidence="6 13" key="1">
    <citation type="submission" date="2015-07" db="EMBL/GenBank/DDBJ databases">
        <title>Foodborne Vibrio parahaemolyticus Isolates.</title>
        <authorList>
            <person name="Ronholm J."/>
            <person name="Petronella N."/>
            <person name="Kenwell R."/>
            <person name="Banerjee S."/>
        </authorList>
    </citation>
    <scope>NUCLEOTIDE SEQUENCE [LARGE SCALE GENOMIC DNA]</scope>
    <source>
        <strain evidence="6 13">HS-06-05</strain>
    </source>
</reference>
<evidence type="ECO:0000313" key="10">
    <source>
        <dbReference type="EMBL" id="OXE34439.1"/>
    </source>
</evidence>
<dbReference type="EMBL" id="JABCLD010001111">
    <property type="protein sequence ID" value="NMU25985.1"/>
    <property type="molecule type" value="Genomic_DNA"/>
</dbReference>
<keyword evidence="14" id="KW-1185">Reference proteome</keyword>
<dbReference type="InterPro" id="IPR036390">
    <property type="entry name" value="WH_DNA-bd_sf"/>
</dbReference>
<dbReference type="Gene3D" id="1.10.10.10">
    <property type="entry name" value="Winged helix-like DNA-binding domain superfamily/Winged helix DNA-binding domain"/>
    <property type="match status" value="1"/>
</dbReference>
<evidence type="ECO:0000313" key="13">
    <source>
        <dbReference type="Proteomes" id="UP000037697"/>
    </source>
</evidence>
<reference evidence="17 18" key="5">
    <citation type="submission" date="2020-04" db="EMBL/GenBank/DDBJ databases">
        <title>Whole-genome sequencing of Vibrio spp. from China reveals different genetic environments of blaCTX-M-14 among diverse lineages.</title>
        <authorList>
            <person name="Zheng Z."/>
            <person name="Ye L."/>
            <person name="Chen S."/>
        </authorList>
    </citation>
    <scope>NUCLEOTIDE SEQUENCE [LARGE SCALE GENOMIC DNA]</scope>
    <source>
        <strain evidence="8 17">Vb0551</strain>
        <strain evidence="7 18">Vb0574</strain>
    </source>
</reference>
<dbReference type="InterPro" id="IPR000847">
    <property type="entry name" value="LysR_HTH_N"/>
</dbReference>
<evidence type="ECO:0000313" key="18">
    <source>
        <dbReference type="Proteomes" id="UP000555836"/>
    </source>
</evidence>
<dbReference type="Proteomes" id="UP000321504">
    <property type="component" value="Unassembled WGS sequence"/>
</dbReference>
<dbReference type="InterPro" id="IPR036388">
    <property type="entry name" value="WH-like_DNA-bd_sf"/>
</dbReference>
<dbReference type="OMA" id="TNCRSFT"/>
<evidence type="ECO:0000313" key="7">
    <source>
        <dbReference type="EMBL" id="NMU25985.1"/>
    </source>
</evidence>
<reference evidence="9 14" key="2">
    <citation type="submission" date="2015-08" db="EMBL/GenBank/DDBJ databases">
        <title>Draft Genome Sequences of Vibrio parahaemolyticus Strains.</title>
        <authorList>
            <person name="Gonzalez-Escalona N."/>
            <person name="DePaola A."/>
        </authorList>
    </citation>
    <scope>NUCLEOTIDE SEQUENCE [LARGE SCALE GENOMIC DNA]</scope>
    <source>
        <strain evidence="9 14">CFSAN001621</strain>
    </source>
</reference>
<dbReference type="Proteomes" id="UP000518904">
    <property type="component" value="Unassembled WGS sequence"/>
</dbReference>
<dbReference type="GO" id="GO:0000976">
    <property type="term" value="F:transcription cis-regulatory region binding"/>
    <property type="evidence" value="ECO:0007669"/>
    <property type="project" value="TreeGrafter"/>
</dbReference>
<evidence type="ECO:0000313" key="8">
    <source>
        <dbReference type="EMBL" id="NMU87561.1"/>
    </source>
</evidence>
<name>A0A072HZ17_VIBPH</name>
<dbReference type="GeneID" id="1191406"/>
<evidence type="ECO:0000313" key="11">
    <source>
        <dbReference type="EMBL" id="TXN17928.1"/>
    </source>
</evidence>
<accession>A0A072HZ17</accession>
<dbReference type="Proteomes" id="UP000191946">
    <property type="component" value="Unassembled WGS sequence"/>
</dbReference>
<dbReference type="STRING" id="670.ACZ92_06775"/>
<protein>
    <submittedName>
        <fullName evidence="10">LysR family transcriptional regulator</fullName>
    </submittedName>
</protein>
<dbReference type="EMBL" id="LHQV01000015">
    <property type="protein sequence ID" value="OQJ99048.1"/>
    <property type="molecule type" value="Genomic_DNA"/>
</dbReference>
<dbReference type="Proteomes" id="UP001156560">
    <property type="component" value="Chromosome 2"/>
</dbReference>
<dbReference type="RefSeq" id="WP_005454057.1">
    <property type="nucleotide sequence ID" value="NZ_CABMHD010000003.1"/>
</dbReference>
<comment type="similarity">
    <text evidence="1">Belongs to the LysR transcriptional regulatory family.</text>
</comment>
<dbReference type="EMBL" id="VRMQ01000001">
    <property type="protein sequence ID" value="TXN17928.1"/>
    <property type="molecule type" value="Genomic_DNA"/>
</dbReference>
<dbReference type="PRINTS" id="PR00039">
    <property type="entry name" value="HTHLYSR"/>
</dbReference>
<evidence type="ECO:0000259" key="5">
    <source>
        <dbReference type="PROSITE" id="PS50931"/>
    </source>
</evidence>
<organism evidence="10 15">
    <name type="scientific">Vibrio parahaemolyticus</name>
    <dbReference type="NCBI Taxonomy" id="670"/>
    <lineage>
        <taxon>Bacteria</taxon>
        <taxon>Pseudomonadati</taxon>
        <taxon>Pseudomonadota</taxon>
        <taxon>Gammaproteobacteria</taxon>
        <taxon>Vibrionales</taxon>
        <taxon>Vibrionaceae</taxon>
        <taxon>Vibrio</taxon>
    </lineage>
</organism>
<dbReference type="PANTHER" id="PTHR30126:SF40">
    <property type="entry name" value="HTH-TYPE TRANSCRIPTIONAL REGULATOR GLTR"/>
    <property type="match status" value="1"/>
</dbReference>